<evidence type="ECO:0000259" key="1">
    <source>
        <dbReference type="Pfam" id="PF03551"/>
    </source>
</evidence>
<dbReference type="InterPro" id="IPR036390">
    <property type="entry name" value="WH_DNA-bd_sf"/>
</dbReference>
<proteinExistence type="predicted"/>
<dbReference type="InterPro" id="IPR005149">
    <property type="entry name" value="Tscrpt_reg_PadR_N"/>
</dbReference>
<feature type="domain" description="Transcription regulator PadR N-terminal" evidence="1">
    <location>
        <begin position="22"/>
        <end position="90"/>
    </location>
</feature>
<dbReference type="InterPro" id="IPR036388">
    <property type="entry name" value="WH-like_DNA-bd_sf"/>
</dbReference>
<dbReference type="Pfam" id="PF03551">
    <property type="entry name" value="PadR"/>
    <property type="match status" value="1"/>
</dbReference>
<name>A0ABS4YU30_9MICC</name>
<organism evidence="2 3">
    <name type="scientific">Arthrobacter stackebrandtii</name>
    <dbReference type="NCBI Taxonomy" id="272161"/>
    <lineage>
        <taxon>Bacteria</taxon>
        <taxon>Bacillati</taxon>
        <taxon>Actinomycetota</taxon>
        <taxon>Actinomycetes</taxon>
        <taxon>Micrococcales</taxon>
        <taxon>Micrococcaceae</taxon>
        <taxon>Arthrobacter</taxon>
    </lineage>
</organism>
<protein>
    <submittedName>
        <fullName evidence="2">PadR family transcriptional regulator PadR</fullName>
    </submittedName>
</protein>
<keyword evidence="3" id="KW-1185">Reference proteome</keyword>
<sequence>MSRIQAQQDAQIVRAALPLLTLTLIGERESYGYEILERLGALGLDVSTGLIYPVLARLERDGQVTTRPVASPNGPPRKYFAITEAGQKARNAAREQWHLVSCAVDSALTNEGKDHD</sequence>
<dbReference type="Gene3D" id="1.10.10.10">
    <property type="entry name" value="Winged helix-like DNA-binding domain superfamily/Winged helix DNA-binding domain"/>
    <property type="match status" value="1"/>
</dbReference>
<dbReference type="EMBL" id="JAGIOI010000001">
    <property type="protein sequence ID" value="MBP2412229.1"/>
    <property type="molecule type" value="Genomic_DNA"/>
</dbReference>
<evidence type="ECO:0000313" key="3">
    <source>
        <dbReference type="Proteomes" id="UP000711614"/>
    </source>
</evidence>
<dbReference type="SUPFAM" id="SSF46785">
    <property type="entry name" value="Winged helix' DNA-binding domain"/>
    <property type="match status" value="1"/>
</dbReference>
<dbReference type="PANTHER" id="PTHR33169">
    <property type="entry name" value="PADR-FAMILY TRANSCRIPTIONAL REGULATOR"/>
    <property type="match status" value="1"/>
</dbReference>
<dbReference type="InterPro" id="IPR052509">
    <property type="entry name" value="Metal_resp_DNA-bind_regulator"/>
</dbReference>
<dbReference type="RefSeq" id="WP_209677983.1">
    <property type="nucleotide sequence ID" value="NZ_JAGIOI010000001.1"/>
</dbReference>
<dbReference type="Proteomes" id="UP000711614">
    <property type="component" value="Unassembled WGS sequence"/>
</dbReference>
<accession>A0ABS4YU30</accession>
<gene>
    <name evidence="2" type="ORF">JOF48_001028</name>
</gene>
<comment type="caution">
    <text evidence="2">The sequence shown here is derived from an EMBL/GenBank/DDBJ whole genome shotgun (WGS) entry which is preliminary data.</text>
</comment>
<reference evidence="2 3" key="1">
    <citation type="submission" date="2021-03" db="EMBL/GenBank/DDBJ databases">
        <title>Sequencing the genomes of 1000 actinobacteria strains.</title>
        <authorList>
            <person name="Klenk H.-P."/>
        </authorList>
    </citation>
    <scope>NUCLEOTIDE SEQUENCE [LARGE SCALE GENOMIC DNA]</scope>
    <source>
        <strain evidence="2 3">DSM 16005</strain>
    </source>
</reference>
<dbReference type="PANTHER" id="PTHR33169:SF14">
    <property type="entry name" value="TRANSCRIPTIONAL REGULATOR RV3488"/>
    <property type="match status" value="1"/>
</dbReference>
<evidence type="ECO:0000313" key="2">
    <source>
        <dbReference type="EMBL" id="MBP2412229.1"/>
    </source>
</evidence>